<keyword evidence="4" id="KW-0963">Cytoplasm</keyword>
<comment type="subunit">
    <text evidence="3">Homodimer.</text>
</comment>
<evidence type="ECO:0000256" key="7">
    <source>
        <dbReference type="ARBA" id="ARBA00023125"/>
    </source>
</evidence>
<evidence type="ECO:0000256" key="6">
    <source>
        <dbReference type="ARBA" id="ARBA00023015"/>
    </source>
</evidence>
<evidence type="ECO:0000256" key="4">
    <source>
        <dbReference type="ARBA" id="ARBA00022490"/>
    </source>
</evidence>
<dbReference type="Gene3D" id="1.10.10.10">
    <property type="entry name" value="Winged helix-like DNA-binding domain superfamily/Winged helix DNA-binding domain"/>
    <property type="match status" value="1"/>
</dbReference>
<evidence type="ECO:0000313" key="14">
    <source>
        <dbReference type="Proteomes" id="UP000199068"/>
    </source>
</evidence>
<proteinExistence type="inferred from homology"/>
<dbReference type="RefSeq" id="WP_092722610.1">
    <property type="nucleotide sequence ID" value="NZ_FNGW01000001.1"/>
</dbReference>
<keyword evidence="7" id="KW-0238">DNA-binding</keyword>
<dbReference type="InterPro" id="IPR050536">
    <property type="entry name" value="DtxR_MntR_Metal-Reg"/>
</dbReference>
<dbReference type="Proteomes" id="UP000199068">
    <property type="component" value="Unassembled WGS sequence"/>
</dbReference>
<evidence type="ECO:0000256" key="9">
    <source>
        <dbReference type="ARBA" id="ARBA00023163"/>
    </source>
</evidence>
<dbReference type="Pfam" id="PF02742">
    <property type="entry name" value="Fe_dep_repr_C"/>
    <property type="match status" value="1"/>
</dbReference>
<dbReference type="InterPro" id="IPR036390">
    <property type="entry name" value="WH_DNA-bd_sf"/>
</dbReference>
<dbReference type="STRING" id="1121325.SAMN04515677_101554"/>
<accession>A0A1G9J9P2</accession>
<evidence type="ECO:0000256" key="1">
    <source>
        <dbReference type="ARBA" id="ARBA00004496"/>
    </source>
</evidence>
<evidence type="ECO:0000313" key="13">
    <source>
        <dbReference type="EMBL" id="SDL33915.1"/>
    </source>
</evidence>
<dbReference type="InterPro" id="IPR022687">
    <property type="entry name" value="HTH_DTXR"/>
</dbReference>
<comment type="similarity">
    <text evidence="2">Belongs to the DtxR/MntR family.</text>
</comment>
<evidence type="ECO:0000256" key="2">
    <source>
        <dbReference type="ARBA" id="ARBA00007871"/>
    </source>
</evidence>
<gene>
    <name evidence="13" type="ORF">SAMN04515677_101554</name>
</gene>
<evidence type="ECO:0000256" key="8">
    <source>
        <dbReference type="ARBA" id="ARBA00023159"/>
    </source>
</evidence>
<dbReference type="InterPro" id="IPR022689">
    <property type="entry name" value="Iron_dep_repressor"/>
</dbReference>
<dbReference type="EMBL" id="FNGW01000001">
    <property type="protein sequence ID" value="SDL33915.1"/>
    <property type="molecule type" value="Genomic_DNA"/>
</dbReference>
<evidence type="ECO:0000259" key="12">
    <source>
        <dbReference type="PROSITE" id="PS50944"/>
    </source>
</evidence>
<comment type="subcellular location">
    <subcellularLocation>
        <location evidence="1">Cytoplasm</location>
    </subcellularLocation>
</comment>
<evidence type="ECO:0000256" key="11">
    <source>
        <dbReference type="ARBA" id="ARBA00032593"/>
    </source>
</evidence>
<dbReference type="PROSITE" id="PS50944">
    <property type="entry name" value="HTH_DTXR"/>
    <property type="match status" value="1"/>
</dbReference>
<keyword evidence="9" id="KW-0804">Transcription</keyword>
<evidence type="ECO:0000256" key="10">
    <source>
        <dbReference type="ARBA" id="ARBA00023211"/>
    </source>
</evidence>
<dbReference type="SUPFAM" id="SSF46785">
    <property type="entry name" value="Winged helix' DNA-binding domain"/>
    <property type="match status" value="1"/>
</dbReference>
<organism evidence="13 14">
    <name type="scientific">Romboutsia lituseburensis DSM 797</name>
    <dbReference type="NCBI Taxonomy" id="1121325"/>
    <lineage>
        <taxon>Bacteria</taxon>
        <taxon>Bacillati</taxon>
        <taxon>Bacillota</taxon>
        <taxon>Clostridia</taxon>
        <taxon>Peptostreptococcales</taxon>
        <taxon>Peptostreptococcaceae</taxon>
        <taxon>Romboutsia</taxon>
    </lineage>
</organism>
<keyword evidence="14" id="KW-1185">Reference proteome</keyword>
<keyword evidence="8" id="KW-0010">Activator</keyword>
<dbReference type="AlphaFoldDB" id="A0A1G9J9P2"/>
<keyword evidence="10" id="KW-0464">Manganese</keyword>
<dbReference type="SMART" id="SM00529">
    <property type="entry name" value="HTH_DTXR"/>
    <property type="match status" value="1"/>
</dbReference>
<dbReference type="InterPro" id="IPR036388">
    <property type="entry name" value="WH-like_DNA-bd_sf"/>
</dbReference>
<reference evidence="13 14" key="1">
    <citation type="submission" date="2016-10" db="EMBL/GenBank/DDBJ databases">
        <authorList>
            <person name="de Groot N.N."/>
        </authorList>
    </citation>
    <scope>NUCLEOTIDE SEQUENCE [LARGE SCALE GENOMIC DNA]</scope>
    <source>
        <strain evidence="13 14">DSM 797</strain>
    </source>
</reference>
<dbReference type="GO" id="GO:0046914">
    <property type="term" value="F:transition metal ion binding"/>
    <property type="evidence" value="ECO:0007669"/>
    <property type="project" value="InterPro"/>
</dbReference>
<dbReference type="GO" id="GO:0003677">
    <property type="term" value="F:DNA binding"/>
    <property type="evidence" value="ECO:0007669"/>
    <property type="project" value="UniProtKB-KW"/>
</dbReference>
<dbReference type="PANTHER" id="PTHR33238">
    <property type="entry name" value="IRON (METAL) DEPENDENT REPRESSOR, DTXR FAMILY"/>
    <property type="match status" value="1"/>
</dbReference>
<feature type="domain" description="HTH dtxR-type" evidence="12">
    <location>
        <begin position="16"/>
        <end position="77"/>
    </location>
</feature>
<keyword evidence="6" id="KW-0805">Transcription regulation</keyword>
<evidence type="ECO:0000256" key="3">
    <source>
        <dbReference type="ARBA" id="ARBA00011738"/>
    </source>
</evidence>
<name>A0A1G9J9P2_9FIRM</name>
<dbReference type="Gene3D" id="1.10.60.10">
    <property type="entry name" value="Iron dependent repressor, metal binding and dimerisation domain"/>
    <property type="match status" value="1"/>
</dbReference>
<dbReference type="GO" id="GO:0005737">
    <property type="term" value="C:cytoplasm"/>
    <property type="evidence" value="ECO:0007669"/>
    <property type="project" value="UniProtKB-SubCell"/>
</dbReference>
<dbReference type="GO" id="GO:0003700">
    <property type="term" value="F:DNA-binding transcription factor activity"/>
    <property type="evidence" value="ECO:0007669"/>
    <property type="project" value="InterPro"/>
</dbReference>
<sequence>MNQYYTFNEYIKEHELTPSEEDYIEMIYRLYLEDNDIKVARLAKSLNVKTPSASNMVKRLQTKELLIHENYGKLKLTSRGEFIGKTLLLRHNAIEEFLKIIGVNNNLHEETEKIEHTISNETLKNIIKLVNFFNENNEILNKYNNYSPLK</sequence>
<dbReference type="InterPro" id="IPR001367">
    <property type="entry name" value="Fe_dep_repressor"/>
</dbReference>
<protein>
    <recommendedName>
        <fullName evidence="11">Manganese transport regulator</fullName>
    </recommendedName>
</protein>
<dbReference type="Pfam" id="PF01325">
    <property type="entry name" value="Fe_dep_repress"/>
    <property type="match status" value="1"/>
</dbReference>
<keyword evidence="5" id="KW-0678">Repressor</keyword>
<evidence type="ECO:0000256" key="5">
    <source>
        <dbReference type="ARBA" id="ARBA00022491"/>
    </source>
</evidence>
<dbReference type="InterPro" id="IPR036421">
    <property type="entry name" value="Fe_dep_repressor_sf"/>
</dbReference>
<dbReference type="PANTHER" id="PTHR33238:SF11">
    <property type="entry name" value="TRANSCRIPTIONAL REGULATOR MNTR"/>
    <property type="match status" value="1"/>
</dbReference>
<dbReference type="GO" id="GO:0046983">
    <property type="term" value="F:protein dimerization activity"/>
    <property type="evidence" value="ECO:0007669"/>
    <property type="project" value="InterPro"/>
</dbReference>